<dbReference type="Gene3D" id="3.50.50.60">
    <property type="entry name" value="FAD/NAD(P)-binding domain"/>
    <property type="match status" value="1"/>
</dbReference>
<evidence type="ECO:0000313" key="2">
    <source>
        <dbReference type="Proteomes" id="UP000239197"/>
    </source>
</evidence>
<evidence type="ECO:0008006" key="3">
    <source>
        <dbReference type="Google" id="ProtNLM"/>
    </source>
</evidence>
<proteinExistence type="predicted"/>
<sequence length="419" mass="45251">MGNTHRLYTTALVGFGPANLGLLLSAYRKNKLSEIAKNGIAIFEKSPRLGAGKLGYYQITANSLSSVFLECIDDPRFYELTSDFIGGDALTFLRDYPDTAPQLSLVADLLERLAEKIISRLAEKYQITLYREAEVTQIKRSGKSFSISFNHNGNIATAESEFVFTNCGGYQTAEQSLLNDIAPVAVTSDEFLSIDKDDASALLHRHKIQRVAIIGGSHSAISSVIRLSEIADNASVAITIYCRSLPRLYFETAAAAQDEGYAFDPVADVCPLSGRINRFAGLRYDSHQAALSIFRTGSVSPQSPAVNFIVSDNPFITASNSSNQELCILATGYRSASPFTGLSGKDTDGRVRDIAGNPVPGLYSFGLGAGLSPSEKAGGEPSFKGRLDGVWLYINDVGDVIIDAYTEDQHIPENIATGR</sequence>
<dbReference type="RefSeq" id="WP_104925433.1">
    <property type="nucleotide sequence ID" value="NZ_CP019064.1"/>
</dbReference>
<dbReference type="EMBL" id="CP019064">
    <property type="protein sequence ID" value="AVF38106.1"/>
    <property type="molecule type" value="Genomic_DNA"/>
</dbReference>
<dbReference type="Proteomes" id="UP000239197">
    <property type="component" value="Plasmid unnamed2"/>
</dbReference>
<protein>
    <recommendedName>
        <fullName evidence="3">Pyridine nucleotide-disulfide oxidoreductase</fullName>
    </recommendedName>
</protein>
<name>A0A2L1UYU0_9GAMM</name>
<dbReference type="AlphaFoldDB" id="A0A2L1UYU0"/>
<keyword evidence="1" id="KW-0614">Plasmid</keyword>
<organism evidence="1 2">
    <name type="scientific">Rahnella sikkimica</name>
    <dbReference type="NCBI Taxonomy" id="1805933"/>
    <lineage>
        <taxon>Bacteria</taxon>
        <taxon>Pseudomonadati</taxon>
        <taxon>Pseudomonadota</taxon>
        <taxon>Gammaproteobacteria</taxon>
        <taxon>Enterobacterales</taxon>
        <taxon>Yersiniaceae</taxon>
        <taxon>Rahnella</taxon>
    </lineage>
</organism>
<reference evidence="2" key="1">
    <citation type="submission" date="2017-01" db="EMBL/GenBank/DDBJ databases">
        <title>Genome sequence of Rouxiella sp. ERMR1:05.</title>
        <authorList>
            <person name="Kumar R."/>
            <person name="Singh D."/>
            <person name="Kumar S."/>
        </authorList>
    </citation>
    <scope>NUCLEOTIDE SEQUENCE [LARGE SCALE GENOMIC DNA]</scope>
    <source>
        <strain evidence="2">ERMR1:05</strain>
        <plasmid evidence="2">unnamed2</plasmid>
    </source>
</reference>
<keyword evidence="2" id="KW-1185">Reference proteome</keyword>
<evidence type="ECO:0000313" key="1">
    <source>
        <dbReference type="EMBL" id="AVF38106.1"/>
    </source>
</evidence>
<accession>A0A2L1UYU0</accession>
<dbReference type="InterPro" id="IPR036188">
    <property type="entry name" value="FAD/NAD-bd_sf"/>
</dbReference>
<dbReference type="KEGG" id="rox:BV494_24735"/>
<gene>
    <name evidence="1" type="ORF">BV494_24735</name>
</gene>
<dbReference type="OrthoDB" id="9059413at2"/>
<geneLocation type="plasmid" evidence="1 2">
    <name>unnamed2</name>
</geneLocation>
<dbReference type="SUPFAM" id="SSF51905">
    <property type="entry name" value="FAD/NAD(P)-binding domain"/>
    <property type="match status" value="1"/>
</dbReference>